<dbReference type="EMBL" id="CP102381">
    <property type="protein sequence ID" value="WEJ62610.1"/>
    <property type="molecule type" value="Genomic_DNA"/>
</dbReference>
<keyword evidence="5 9" id="KW-0997">Cell inner membrane</keyword>
<organism evidence="13 14">
    <name type="scientific">Thiomicrorhabdus lithotrophica</name>
    <dbReference type="NCBI Taxonomy" id="2949997"/>
    <lineage>
        <taxon>Bacteria</taxon>
        <taxon>Pseudomonadati</taxon>
        <taxon>Pseudomonadota</taxon>
        <taxon>Gammaproteobacteria</taxon>
        <taxon>Thiotrichales</taxon>
        <taxon>Piscirickettsiaceae</taxon>
        <taxon>Thiomicrorhabdus</taxon>
    </lineage>
</organism>
<evidence type="ECO:0000256" key="6">
    <source>
        <dbReference type="ARBA" id="ARBA00022692"/>
    </source>
</evidence>
<protein>
    <recommendedName>
        <fullName evidence="9">Membrane fusion protein (MFP) family protein</fullName>
    </recommendedName>
</protein>
<dbReference type="PRINTS" id="PR01490">
    <property type="entry name" value="RTXTOXIND"/>
</dbReference>
<comment type="subcellular location">
    <subcellularLocation>
        <location evidence="1 9">Cell inner membrane</location>
        <topology evidence="1 9">Single-pass membrane protein</topology>
    </subcellularLocation>
</comment>
<accession>A0ABY8CD70</accession>
<keyword evidence="14" id="KW-1185">Reference proteome</keyword>
<evidence type="ECO:0000259" key="11">
    <source>
        <dbReference type="Pfam" id="PF25988"/>
    </source>
</evidence>
<evidence type="ECO:0000313" key="14">
    <source>
        <dbReference type="Proteomes" id="UP001222275"/>
    </source>
</evidence>
<dbReference type="InterPro" id="IPR059040">
    <property type="entry name" value="HH_CyaD-like"/>
</dbReference>
<dbReference type="Pfam" id="PF25988">
    <property type="entry name" value="HH_CyaD"/>
    <property type="match status" value="1"/>
</dbReference>
<evidence type="ECO:0000256" key="2">
    <source>
        <dbReference type="ARBA" id="ARBA00009477"/>
    </source>
</evidence>
<comment type="similarity">
    <text evidence="2 9">Belongs to the membrane fusion protein (MFP) (TC 8.A.1) family.</text>
</comment>
<evidence type="ECO:0000256" key="1">
    <source>
        <dbReference type="ARBA" id="ARBA00004377"/>
    </source>
</evidence>
<feature type="domain" description="AprE-like beta-barrel" evidence="12">
    <location>
        <begin position="160"/>
        <end position="249"/>
    </location>
</feature>
<dbReference type="InterPro" id="IPR010129">
    <property type="entry name" value="T1SS_HlyD"/>
</dbReference>
<reference evidence="13 14" key="1">
    <citation type="submission" date="2022-06" db="EMBL/GenBank/DDBJ databases">
        <title>Thiomicrohabdus sp. nov, an obligately chemolithoautotrophic, sulfur-oxidizing bacterium isolated from beach of Guanyin Mountain. Amoy.</title>
        <authorList>
            <person name="Zhu H."/>
        </authorList>
    </citation>
    <scope>NUCLEOTIDE SEQUENCE [LARGE SCALE GENOMIC DNA]</scope>
    <source>
        <strain evidence="13 14">XGS-01</strain>
    </source>
</reference>
<dbReference type="PANTHER" id="PTHR30386:SF27">
    <property type="entry name" value="MEMBRANE FUSION PROTEIN (MFP) FAMILY PROTEIN"/>
    <property type="match status" value="1"/>
</dbReference>
<keyword evidence="3 9" id="KW-0813">Transport</keyword>
<sequence>MIQKGKDETFISAKASQTKLRRVLPITQKRLDSNEKLYKRSLISEDQLLQVKQAHIEQTQDLNIETLRIDSIKAQLKQVQSQQASLQSQTKQALLQQLVDANKQIENLEQEHIKAQQRLALYQIKAPIDGTVQQLATNTIGGVVTPAQELMVIASKNQQLEVEAMLLNKDIGFVHEGQNAEVKIDTFNFTKYGVIDAKITNISRDAVENKDLGLVYAMRLAIEKNNVYVDNQQVQLSAGMQVTAEIKTGTRRIIEYLLTPLLRYQNESIRER</sequence>
<proteinExistence type="inferred from homology"/>
<dbReference type="InterPro" id="IPR058982">
    <property type="entry name" value="Beta-barrel_AprE"/>
</dbReference>
<dbReference type="PROSITE" id="PS00543">
    <property type="entry name" value="HLYD_FAMILY"/>
    <property type="match status" value="1"/>
</dbReference>
<keyword evidence="7" id="KW-1133">Transmembrane helix</keyword>
<evidence type="ECO:0000256" key="5">
    <source>
        <dbReference type="ARBA" id="ARBA00022519"/>
    </source>
</evidence>
<evidence type="ECO:0000256" key="9">
    <source>
        <dbReference type="RuleBase" id="RU365093"/>
    </source>
</evidence>
<evidence type="ECO:0000256" key="10">
    <source>
        <dbReference type="SAM" id="Coils"/>
    </source>
</evidence>
<evidence type="ECO:0000256" key="8">
    <source>
        <dbReference type="ARBA" id="ARBA00023136"/>
    </source>
</evidence>
<dbReference type="Pfam" id="PF26002">
    <property type="entry name" value="Beta-barrel_AprE"/>
    <property type="match status" value="1"/>
</dbReference>
<dbReference type="Proteomes" id="UP001222275">
    <property type="component" value="Chromosome"/>
</dbReference>
<dbReference type="PANTHER" id="PTHR30386">
    <property type="entry name" value="MEMBRANE FUSION SUBUNIT OF EMRAB-TOLC MULTIDRUG EFFLUX PUMP"/>
    <property type="match status" value="1"/>
</dbReference>
<dbReference type="InterPro" id="IPR006144">
    <property type="entry name" value="Secretion_HlyD_CS"/>
</dbReference>
<dbReference type="RefSeq" id="WP_275594868.1">
    <property type="nucleotide sequence ID" value="NZ_CP102381.1"/>
</dbReference>
<gene>
    <name evidence="13" type="ORF">NR989_11435</name>
</gene>
<dbReference type="InterPro" id="IPR050739">
    <property type="entry name" value="MFP"/>
</dbReference>
<dbReference type="NCBIfam" id="TIGR01843">
    <property type="entry name" value="type_I_hlyD"/>
    <property type="match status" value="1"/>
</dbReference>
<keyword evidence="6" id="KW-0812">Transmembrane</keyword>
<keyword evidence="4 9" id="KW-1003">Cell membrane</keyword>
<dbReference type="Gene3D" id="2.40.30.170">
    <property type="match status" value="1"/>
</dbReference>
<keyword evidence="10" id="KW-0175">Coiled coil</keyword>
<name>A0ABY8CD70_9GAMM</name>
<evidence type="ECO:0000259" key="12">
    <source>
        <dbReference type="Pfam" id="PF26002"/>
    </source>
</evidence>
<evidence type="ECO:0000256" key="3">
    <source>
        <dbReference type="ARBA" id="ARBA00022448"/>
    </source>
</evidence>
<feature type="coiled-coil region" evidence="10">
    <location>
        <begin position="69"/>
        <end position="125"/>
    </location>
</feature>
<feature type="domain" description="CyaD-like alpha-helical hairpin" evidence="11">
    <location>
        <begin position="19"/>
        <end position="121"/>
    </location>
</feature>
<evidence type="ECO:0000256" key="4">
    <source>
        <dbReference type="ARBA" id="ARBA00022475"/>
    </source>
</evidence>
<evidence type="ECO:0000313" key="13">
    <source>
        <dbReference type="EMBL" id="WEJ62610.1"/>
    </source>
</evidence>
<evidence type="ECO:0000256" key="7">
    <source>
        <dbReference type="ARBA" id="ARBA00022989"/>
    </source>
</evidence>
<keyword evidence="8" id="KW-0472">Membrane</keyword>